<reference evidence="3" key="1">
    <citation type="submission" date="2022-06" db="EMBL/GenBank/DDBJ databases">
        <title>New cyanobacteria of genus Symplocastrum in benthos of Lake Baikal.</title>
        <authorList>
            <person name="Sorokovikova E."/>
            <person name="Tikhonova I."/>
            <person name="Krasnopeev A."/>
            <person name="Evseev P."/>
            <person name="Gladkikh A."/>
            <person name="Belykh O."/>
        </authorList>
    </citation>
    <scope>NUCLEOTIDE SEQUENCE</scope>
    <source>
        <strain evidence="3">BBK-W-15</strain>
    </source>
</reference>
<evidence type="ECO:0000313" key="3">
    <source>
        <dbReference type="EMBL" id="MCP2729442.1"/>
    </source>
</evidence>
<dbReference type="AlphaFoldDB" id="A0AAE3GVQ1"/>
<feature type="signal peptide" evidence="2">
    <location>
        <begin position="1"/>
        <end position="20"/>
    </location>
</feature>
<feature type="compositionally biased region" description="Gly residues" evidence="1">
    <location>
        <begin position="88"/>
        <end position="103"/>
    </location>
</feature>
<feature type="region of interest" description="Disordered" evidence="1">
    <location>
        <begin position="63"/>
        <end position="128"/>
    </location>
</feature>
<organism evidence="3 4">
    <name type="scientific">Limnofasciculus baicalensis BBK-W-15</name>
    <dbReference type="NCBI Taxonomy" id="2699891"/>
    <lineage>
        <taxon>Bacteria</taxon>
        <taxon>Bacillati</taxon>
        <taxon>Cyanobacteriota</taxon>
        <taxon>Cyanophyceae</taxon>
        <taxon>Coleofasciculales</taxon>
        <taxon>Coleofasciculaceae</taxon>
        <taxon>Limnofasciculus</taxon>
        <taxon>Limnofasciculus baicalensis</taxon>
    </lineage>
</organism>
<keyword evidence="2" id="KW-0732">Signal</keyword>
<sequence length="233" mass="24662">MGIKLSASIFAIIASLTSIAPVFANPLPQHESWINSNNLAANPQALCSDIIGTQVDNNKGKFQQNDIESEESASENSYAQSHDESDKTGGGGGVSFFGIGANGQGENSNSKSDKVAINTKNNSKLSRDGSMIDEYDLTKVSNIAVGKNCDAFSQASSQRDQALFNATAQVQIATVKADSDVGIAGINADANKSINLEQQLTNRAAVEAKKTVQLQQIDTQAQVAFFNALMQGW</sequence>
<name>A0AAE3GVQ1_9CYAN</name>
<evidence type="ECO:0000256" key="2">
    <source>
        <dbReference type="SAM" id="SignalP"/>
    </source>
</evidence>
<accession>A0AAE3GVQ1</accession>
<dbReference type="EMBL" id="JAMZMM010000116">
    <property type="protein sequence ID" value="MCP2729442.1"/>
    <property type="molecule type" value="Genomic_DNA"/>
</dbReference>
<gene>
    <name evidence="3" type="ORF">NJ959_13365</name>
</gene>
<feature type="chain" id="PRO_5042052936" evidence="2">
    <location>
        <begin position="21"/>
        <end position="233"/>
    </location>
</feature>
<proteinExistence type="predicted"/>
<comment type="caution">
    <text evidence="3">The sequence shown here is derived from an EMBL/GenBank/DDBJ whole genome shotgun (WGS) entry which is preliminary data.</text>
</comment>
<protein>
    <submittedName>
        <fullName evidence="3">Uncharacterized protein</fullName>
    </submittedName>
</protein>
<dbReference type="Proteomes" id="UP001204953">
    <property type="component" value="Unassembled WGS sequence"/>
</dbReference>
<dbReference type="RefSeq" id="WP_254012228.1">
    <property type="nucleotide sequence ID" value="NZ_JAMZMM010000116.1"/>
</dbReference>
<evidence type="ECO:0000313" key="4">
    <source>
        <dbReference type="Proteomes" id="UP001204953"/>
    </source>
</evidence>
<evidence type="ECO:0000256" key="1">
    <source>
        <dbReference type="SAM" id="MobiDB-lite"/>
    </source>
</evidence>
<keyword evidence="4" id="KW-1185">Reference proteome</keyword>